<evidence type="ECO:0000313" key="4">
    <source>
        <dbReference type="EMBL" id="HIU14449.1"/>
    </source>
</evidence>
<comment type="cofactor">
    <cofactor evidence="2">
        <name>a divalent metal cation</name>
        <dbReference type="ChEBI" id="CHEBI:60240"/>
    </cofactor>
</comment>
<dbReference type="GO" id="GO:0016787">
    <property type="term" value="F:hydrolase activity"/>
    <property type="evidence" value="ECO:0007669"/>
    <property type="project" value="UniProtKB-UniRule"/>
</dbReference>
<dbReference type="NCBIfam" id="TIGR00040">
    <property type="entry name" value="yfcE"/>
    <property type="match status" value="1"/>
</dbReference>
<dbReference type="SUPFAM" id="SSF56300">
    <property type="entry name" value="Metallo-dependent phosphatases"/>
    <property type="match status" value="1"/>
</dbReference>
<proteinExistence type="inferred from homology"/>
<dbReference type="CDD" id="cd00841">
    <property type="entry name" value="MPP_YfcE"/>
    <property type="match status" value="1"/>
</dbReference>
<dbReference type="InterPro" id="IPR000979">
    <property type="entry name" value="Phosphodiesterase_MJ0936/Vps29"/>
</dbReference>
<comment type="caution">
    <text evidence="4">The sequence shown here is derived from an EMBL/GenBank/DDBJ whole genome shotgun (WGS) entry which is preliminary data.</text>
</comment>
<organism evidence="4 5">
    <name type="scientific">Candidatus Fimiplasma intestinipullorum</name>
    <dbReference type="NCBI Taxonomy" id="2840825"/>
    <lineage>
        <taxon>Bacteria</taxon>
        <taxon>Bacillati</taxon>
        <taxon>Bacillota</taxon>
        <taxon>Clostridia</taxon>
        <taxon>Eubacteriales</taxon>
        <taxon>Candidatus Fimiplasma</taxon>
    </lineage>
</organism>
<dbReference type="Proteomes" id="UP000824175">
    <property type="component" value="Unassembled WGS sequence"/>
</dbReference>
<accession>A0A9D1HS01</accession>
<keyword evidence="4" id="KW-0378">Hydrolase</keyword>
<dbReference type="InterPro" id="IPR041802">
    <property type="entry name" value="MPP_YfcE"/>
</dbReference>
<evidence type="ECO:0000256" key="1">
    <source>
        <dbReference type="ARBA" id="ARBA00008950"/>
    </source>
</evidence>
<gene>
    <name evidence="4" type="primary">yfcE</name>
    <name evidence="4" type="ORF">IAD15_10335</name>
</gene>
<reference evidence="4" key="1">
    <citation type="submission" date="2020-10" db="EMBL/GenBank/DDBJ databases">
        <authorList>
            <person name="Gilroy R."/>
        </authorList>
    </citation>
    <scope>NUCLEOTIDE SEQUENCE</scope>
    <source>
        <strain evidence="4">CHK195-11698</strain>
    </source>
</reference>
<dbReference type="GO" id="GO:0046872">
    <property type="term" value="F:metal ion binding"/>
    <property type="evidence" value="ECO:0007669"/>
    <property type="project" value="UniProtKB-KW"/>
</dbReference>
<dbReference type="AlphaFoldDB" id="A0A9D1HS01"/>
<dbReference type="Pfam" id="PF12850">
    <property type="entry name" value="Metallophos_2"/>
    <property type="match status" value="1"/>
</dbReference>
<dbReference type="InterPro" id="IPR029052">
    <property type="entry name" value="Metallo-depent_PP-like"/>
</dbReference>
<protein>
    <recommendedName>
        <fullName evidence="2">Phosphoesterase</fullName>
        <ecNumber evidence="2">3.1.4.-</ecNumber>
    </recommendedName>
</protein>
<sequence>MKIMFISDIHGSLPALQMALGHFERKQGDLIVILGDELYHGPRNPLPEGYDPKTVAALLNDYREKILAVRGNCDSEVDQMMLSFPMMADYSRLYVDGISFFLTHGHLYDPEHLPPLASGEVFVYGHYHVPVTKEENGIFYINPNSISLPKQGTASYGWYENGIYRLFDLKTDQKLDEMTLKRSEG</sequence>
<evidence type="ECO:0000256" key="2">
    <source>
        <dbReference type="RuleBase" id="RU362039"/>
    </source>
</evidence>
<reference evidence="4" key="2">
    <citation type="journal article" date="2021" name="PeerJ">
        <title>Extensive microbial diversity within the chicken gut microbiome revealed by metagenomics and culture.</title>
        <authorList>
            <person name="Gilroy R."/>
            <person name="Ravi A."/>
            <person name="Getino M."/>
            <person name="Pursley I."/>
            <person name="Horton D.L."/>
            <person name="Alikhan N.F."/>
            <person name="Baker D."/>
            <person name="Gharbi K."/>
            <person name="Hall N."/>
            <person name="Watson M."/>
            <person name="Adriaenssens E.M."/>
            <person name="Foster-Nyarko E."/>
            <person name="Jarju S."/>
            <person name="Secka A."/>
            <person name="Antonio M."/>
            <person name="Oren A."/>
            <person name="Chaudhuri R.R."/>
            <person name="La Ragione R."/>
            <person name="Hildebrand F."/>
            <person name="Pallen M.J."/>
        </authorList>
    </citation>
    <scope>NUCLEOTIDE SEQUENCE</scope>
    <source>
        <strain evidence="4">CHK195-11698</strain>
    </source>
</reference>
<dbReference type="Gene3D" id="3.60.21.10">
    <property type="match status" value="1"/>
</dbReference>
<name>A0A9D1HS01_9FIRM</name>
<dbReference type="PANTHER" id="PTHR11124">
    <property type="entry name" value="VACUOLAR SORTING PROTEIN VPS29"/>
    <property type="match status" value="1"/>
</dbReference>
<keyword evidence="2" id="KW-0479">Metal-binding</keyword>
<dbReference type="EMBL" id="DVMJ01000090">
    <property type="protein sequence ID" value="HIU14449.1"/>
    <property type="molecule type" value="Genomic_DNA"/>
</dbReference>
<dbReference type="InterPro" id="IPR024654">
    <property type="entry name" value="Calcineurin-like_PHP_lpxH"/>
</dbReference>
<evidence type="ECO:0000313" key="5">
    <source>
        <dbReference type="Proteomes" id="UP000824175"/>
    </source>
</evidence>
<dbReference type="NCBIfam" id="NF006988">
    <property type="entry name" value="PRK09453.1"/>
    <property type="match status" value="1"/>
</dbReference>
<feature type="domain" description="Calcineurin-like phosphoesterase" evidence="3">
    <location>
        <begin position="1"/>
        <end position="156"/>
    </location>
</feature>
<dbReference type="EC" id="3.1.4.-" evidence="2"/>
<comment type="similarity">
    <text evidence="1 2">Belongs to the metallophosphoesterase superfamily. YfcE family.</text>
</comment>
<evidence type="ECO:0000259" key="3">
    <source>
        <dbReference type="Pfam" id="PF12850"/>
    </source>
</evidence>